<feature type="region of interest" description="Disordered" evidence="6">
    <location>
        <begin position="418"/>
        <end position="451"/>
    </location>
</feature>
<evidence type="ECO:0000256" key="3">
    <source>
        <dbReference type="ARBA" id="ARBA00005476"/>
    </source>
</evidence>
<dbReference type="InterPro" id="IPR031315">
    <property type="entry name" value="LNS2/PITP"/>
</dbReference>
<dbReference type="GO" id="GO:0045944">
    <property type="term" value="P:positive regulation of transcription by RNA polymerase II"/>
    <property type="evidence" value="ECO:0007669"/>
    <property type="project" value="TreeGrafter"/>
</dbReference>
<dbReference type="EMBL" id="JARKHS020027254">
    <property type="protein sequence ID" value="KAK8765518.1"/>
    <property type="molecule type" value="Genomic_DNA"/>
</dbReference>
<gene>
    <name evidence="8" type="ORF">V5799_031867</name>
</gene>
<dbReference type="PANTHER" id="PTHR12181:SF12">
    <property type="entry name" value="PHOSPHATIDATE PHOSPHATASE"/>
    <property type="match status" value="1"/>
</dbReference>
<dbReference type="InterPro" id="IPR007651">
    <property type="entry name" value="Lipin_N"/>
</dbReference>
<feature type="compositionally biased region" description="Low complexity" evidence="6">
    <location>
        <begin position="362"/>
        <end position="376"/>
    </location>
</feature>
<keyword evidence="5" id="KW-0378">Hydrolase</keyword>
<accession>A0AAQ4DSS8</accession>
<feature type="region of interest" description="Disordered" evidence="6">
    <location>
        <begin position="584"/>
        <end position="620"/>
    </location>
</feature>
<evidence type="ECO:0000256" key="5">
    <source>
        <dbReference type="ARBA" id="ARBA00022801"/>
    </source>
</evidence>
<evidence type="ECO:0000313" key="8">
    <source>
        <dbReference type="EMBL" id="KAK8765518.1"/>
    </source>
</evidence>
<feature type="compositionally biased region" description="Low complexity" evidence="6">
    <location>
        <begin position="215"/>
        <end position="227"/>
    </location>
</feature>
<feature type="region of interest" description="Disordered" evidence="6">
    <location>
        <begin position="209"/>
        <end position="260"/>
    </location>
</feature>
<name>A0AAQ4DSS8_AMBAM</name>
<dbReference type="GO" id="GO:0019432">
    <property type="term" value="P:triglyceride biosynthetic process"/>
    <property type="evidence" value="ECO:0007669"/>
    <property type="project" value="TreeGrafter"/>
</dbReference>
<comment type="similarity">
    <text evidence="3">Belongs to the lipin family.</text>
</comment>
<evidence type="ECO:0000259" key="7">
    <source>
        <dbReference type="SMART" id="SM00775"/>
    </source>
</evidence>
<feature type="compositionally biased region" description="Polar residues" evidence="6">
    <location>
        <begin position="598"/>
        <end position="608"/>
    </location>
</feature>
<proteinExistence type="inferred from homology"/>
<feature type="compositionally biased region" description="Basic and acidic residues" evidence="6">
    <location>
        <begin position="823"/>
        <end position="838"/>
    </location>
</feature>
<dbReference type="InterPro" id="IPR031703">
    <property type="entry name" value="Lipin_mid"/>
</dbReference>
<reference evidence="8 9" key="1">
    <citation type="journal article" date="2023" name="Arcadia Sci">
        <title>De novo assembly of a long-read Amblyomma americanum tick genome.</title>
        <authorList>
            <person name="Chou S."/>
            <person name="Poskanzer K.E."/>
            <person name="Rollins M."/>
            <person name="Thuy-Boun P.S."/>
        </authorList>
    </citation>
    <scope>NUCLEOTIDE SEQUENCE [LARGE SCALE GENOMIC DNA]</scope>
    <source>
        <strain evidence="8">F_SG_1</strain>
        <tissue evidence="8">Salivary glands</tissue>
    </source>
</reference>
<evidence type="ECO:0000256" key="1">
    <source>
        <dbReference type="ARBA" id="ARBA00001180"/>
    </source>
</evidence>
<organism evidence="8 9">
    <name type="scientific">Amblyomma americanum</name>
    <name type="common">Lone star tick</name>
    <dbReference type="NCBI Taxonomy" id="6943"/>
    <lineage>
        <taxon>Eukaryota</taxon>
        <taxon>Metazoa</taxon>
        <taxon>Ecdysozoa</taxon>
        <taxon>Arthropoda</taxon>
        <taxon>Chelicerata</taxon>
        <taxon>Arachnida</taxon>
        <taxon>Acari</taxon>
        <taxon>Parasitiformes</taxon>
        <taxon>Ixodida</taxon>
        <taxon>Ixodoidea</taxon>
        <taxon>Ixodidae</taxon>
        <taxon>Amblyomminae</taxon>
        <taxon>Amblyomma</taxon>
    </lineage>
</organism>
<dbReference type="InterPro" id="IPR026058">
    <property type="entry name" value="LIPIN"/>
</dbReference>
<keyword evidence="9" id="KW-1185">Reference proteome</keyword>
<feature type="compositionally biased region" description="Low complexity" evidence="6">
    <location>
        <begin position="298"/>
        <end position="307"/>
    </location>
</feature>
<dbReference type="GO" id="GO:0005634">
    <property type="term" value="C:nucleus"/>
    <property type="evidence" value="ECO:0007669"/>
    <property type="project" value="TreeGrafter"/>
</dbReference>
<dbReference type="GO" id="GO:0032869">
    <property type="term" value="P:cellular response to insulin stimulus"/>
    <property type="evidence" value="ECO:0007669"/>
    <property type="project" value="TreeGrafter"/>
</dbReference>
<feature type="region of interest" description="Disordered" evidence="6">
    <location>
        <begin position="291"/>
        <end position="376"/>
    </location>
</feature>
<dbReference type="InterPro" id="IPR013209">
    <property type="entry name" value="LNS2"/>
</dbReference>
<feature type="domain" description="LNS2/PITP" evidence="7">
    <location>
        <begin position="898"/>
        <end position="1054"/>
    </location>
</feature>
<dbReference type="InterPro" id="IPR036412">
    <property type="entry name" value="HAD-like_sf"/>
</dbReference>
<feature type="compositionally biased region" description="Basic and acidic residues" evidence="6">
    <location>
        <begin position="323"/>
        <end position="340"/>
    </location>
</feature>
<protein>
    <recommendedName>
        <fullName evidence="4">phosphatidate phosphatase</fullName>
        <ecNumber evidence="4">3.1.3.4</ecNumber>
    </recommendedName>
</protein>
<dbReference type="GO" id="GO:0009062">
    <property type="term" value="P:fatty acid catabolic process"/>
    <property type="evidence" value="ECO:0007669"/>
    <property type="project" value="TreeGrafter"/>
</dbReference>
<dbReference type="Pfam" id="PF04571">
    <property type="entry name" value="Lipin_N"/>
    <property type="match status" value="1"/>
</dbReference>
<feature type="region of interest" description="Disordered" evidence="6">
    <location>
        <begin position="808"/>
        <end position="838"/>
    </location>
</feature>
<dbReference type="Pfam" id="PF08235">
    <property type="entry name" value="LNS2"/>
    <property type="match status" value="1"/>
</dbReference>
<dbReference type="Proteomes" id="UP001321473">
    <property type="component" value="Unassembled WGS sequence"/>
</dbReference>
<dbReference type="EC" id="3.1.3.4" evidence="4"/>
<evidence type="ECO:0000313" key="9">
    <source>
        <dbReference type="Proteomes" id="UP001321473"/>
    </source>
</evidence>
<dbReference type="SUPFAM" id="SSF56784">
    <property type="entry name" value="HAD-like"/>
    <property type="match status" value="1"/>
</dbReference>
<dbReference type="PANTHER" id="PTHR12181">
    <property type="entry name" value="LIPIN"/>
    <property type="match status" value="1"/>
</dbReference>
<dbReference type="GO" id="GO:0003713">
    <property type="term" value="F:transcription coactivator activity"/>
    <property type="evidence" value="ECO:0007669"/>
    <property type="project" value="TreeGrafter"/>
</dbReference>
<dbReference type="SMART" id="SM00775">
    <property type="entry name" value="LNS2"/>
    <property type="match status" value="1"/>
</dbReference>
<comment type="catalytic activity">
    <reaction evidence="1">
        <text>a 1,2-diacyl-sn-glycero-3-phosphate + H2O = a 1,2-diacyl-sn-glycerol + phosphate</text>
        <dbReference type="Rhea" id="RHEA:27429"/>
        <dbReference type="ChEBI" id="CHEBI:15377"/>
        <dbReference type="ChEBI" id="CHEBI:17815"/>
        <dbReference type="ChEBI" id="CHEBI:43474"/>
        <dbReference type="ChEBI" id="CHEBI:58608"/>
        <dbReference type="EC" id="3.1.3.4"/>
    </reaction>
    <physiologicalReaction direction="left-to-right" evidence="1">
        <dbReference type="Rhea" id="RHEA:27430"/>
    </physiologicalReaction>
</comment>
<dbReference type="Pfam" id="PF16876">
    <property type="entry name" value="Lipin_mid"/>
    <property type="match status" value="1"/>
</dbReference>
<feature type="compositionally biased region" description="Basic residues" evidence="6">
    <location>
        <begin position="308"/>
        <end position="322"/>
    </location>
</feature>
<evidence type="ECO:0000256" key="2">
    <source>
        <dbReference type="ARBA" id="ARBA00001946"/>
    </source>
</evidence>
<feature type="region of interest" description="Disordered" evidence="6">
    <location>
        <begin position="745"/>
        <end position="767"/>
    </location>
</feature>
<evidence type="ECO:0000256" key="4">
    <source>
        <dbReference type="ARBA" id="ARBA00012638"/>
    </source>
</evidence>
<dbReference type="GO" id="GO:0008195">
    <property type="term" value="F:phosphatidate phosphatase activity"/>
    <property type="evidence" value="ECO:0007669"/>
    <property type="project" value="UniProtKB-EC"/>
</dbReference>
<dbReference type="AlphaFoldDB" id="A0AAQ4DSS8"/>
<sequence>MSAHSALYFSVTRKTFAVMQLYCGLRGVLATCGSTVMRLARTAGFWQFLVRDALSPAPSPPHSSSRMNYIGRIITNVREFCNEINSATLTGAIDVVVIEQPDGSFSTSPFHVRFGKIGVLRSREKIVDIEINGKPVDIHMKLGESGEAFFVEEVTEDSDHVPIHLATSPLPDCHDIGEELNKLKAALSQRLDESNRPECQPHVDFVATDTGDELPTITGTTPATPIPVASSLEPRRPSTARVHKPSPILQSRQRPQESIGVQTEVAITGCEEDEEDRLADEQTEQLDESKYVVPNNQHPPQQQQQQQGKRRRKKKHPVRRRSRINEDPHSRMSTPAHDDQDIFQMDSDFEDERSASTAIGVTAPSSSSPSPQMTPSTSTAAAAMFMSRSVTMPADLSAAREEWQRTMTPKRLSVTFPAGGAFHPYSDGDLTPPRSPHHSRPSSPKSDTEYENQMMDANSQTEENTISWTWGELPHIPNASRFSQEEISAATSAMNGSVRRLSRDTQDSKLLVPLSSDEEDAAEKLGGEGGKHSMLGGVLSFMKPTKKQKEDAAAAKDGIFLDDLDPRELDPEVAALYFPKFRSAHSPRGKDDDAESGNGPSLSQSPNSDPGAGHIATLHGLDSDTEERHTVFDFCRNKYSDLAMSLCGGLQDCEKSMMEEKFAHFLVTYDNFCENPEVLNNPDLVVRMGGKYYNWSAIAPHLLSLAMFQRPLPEKTLDKLADIHMPKKKKKSSYSWWSWGRTGAKPDGVDNKPGSQHSDENLGVSDGSEGLEVVVKTSDPIPPCRDEVILIDPPHSTPLGKIEVSRECKEEQYASTSSEAETSDTHGRAGSEQRKMPREKRPYFCDKFKKSLRLSSDEIASLNLKSGRNEAVFSVTTAYQGTTRCMCHIYLWRHDDKIVISDIDGTITKSDVLGHIMPILGRDWAQSGVAKLFTKIHANGYHFLYLSARAIGQAHLTREYLRSVRQGDLWLPDGPLLLSPTSLINAFHKEVIEKKPEEFKISCLRDIQALFNVTGNPFYAGFGNKINDTLAYRAVGIPVSRIFTINPKGELKLELMQNFLSSYHCLSDVVDHVFPPLHNNPEQGFCGAQSFSACEEFSSFTYWREPIAAVEIEIEEPSKTTTKPSNIRLVARFSLTVTPSPLPSQPLWVG</sequence>
<comment type="caution">
    <text evidence="8">The sequence shown here is derived from an EMBL/GenBank/DDBJ whole genome shotgun (WGS) entry which is preliminary data.</text>
</comment>
<comment type="cofactor">
    <cofactor evidence="2">
        <name>Mg(2+)</name>
        <dbReference type="ChEBI" id="CHEBI:18420"/>
    </cofactor>
</comment>
<evidence type="ECO:0000256" key="6">
    <source>
        <dbReference type="SAM" id="MobiDB-lite"/>
    </source>
</evidence>